<proteinExistence type="predicted"/>
<dbReference type="Gene3D" id="3.90.420.10">
    <property type="entry name" value="Oxidoreductase, molybdopterin-binding domain"/>
    <property type="match status" value="1"/>
</dbReference>
<sequence length="161" mass="16957">MLGLGLAAGGAAGLVPLSLFAPARAAGGTLLSLTDRAGRTSDFDLAALRALPQGTIAQITPWTETVNTYGGPRLRAVLAAGGVAAGETLTMTALNDYAVEVPMADVRAYDLLLAMTCDGEAMPVRDKGPLWLHYPLAEYPALARNEIHARMIWQLRRIAVS</sequence>
<organism evidence="3 4">
    <name type="scientific">Zavarzinia compransoris</name>
    <dbReference type="NCBI Taxonomy" id="1264899"/>
    <lineage>
        <taxon>Bacteria</taxon>
        <taxon>Pseudomonadati</taxon>
        <taxon>Pseudomonadota</taxon>
        <taxon>Alphaproteobacteria</taxon>
        <taxon>Rhodospirillales</taxon>
        <taxon>Zavarziniaceae</taxon>
        <taxon>Zavarzinia</taxon>
    </lineage>
</organism>
<dbReference type="InterPro" id="IPR000572">
    <property type="entry name" value="OxRdtase_Mopterin-bd_dom"/>
</dbReference>
<evidence type="ECO:0000256" key="1">
    <source>
        <dbReference type="SAM" id="SignalP"/>
    </source>
</evidence>
<evidence type="ECO:0000259" key="2">
    <source>
        <dbReference type="Pfam" id="PF00174"/>
    </source>
</evidence>
<evidence type="ECO:0000313" key="3">
    <source>
        <dbReference type="EMBL" id="PWR22187.1"/>
    </source>
</evidence>
<gene>
    <name evidence="3" type="ORF">DKG75_09480</name>
</gene>
<name>A0A317E541_9PROT</name>
<feature type="signal peptide" evidence="1">
    <location>
        <begin position="1"/>
        <end position="25"/>
    </location>
</feature>
<feature type="chain" id="PRO_5016366210" description="Oxidoreductase molybdopterin-binding domain-containing protein" evidence="1">
    <location>
        <begin position="26"/>
        <end position="161"/>
    </location>
</feature>
<evidence type="ECO:0000313" key="4">
    <source>
        <dbReference type="Proteomes" id="UP000246077"/>
    </source>
</evidence>
<accession>A0A317E541</accession>
<dbReference type="EMBL" id="QGLF01000002">
    <property type="protein sequence ID" value="PWR22187.1"/>
    <property type="molecule type" value="Genomic_DNA"/>
</dbReference>
<feature type="domain" description="Oxidoreductase molybdopterin-binding" evidence="2">
    <location>
        <begin position="64"/>
        <end position="135"/>
    </location>
</feature>
<dbReference type="Pfam" id="PF00174">
    <property type="entry name" value="Oxidored_molyb"/>
    <property type="match status" value="1"/>
</dbReference>
<protein>
    <recommendedName>
        <fullName evidence="2">Oxidoreductase molybdopterin-binding domain-containing protein</fullName>
    </recommendedName>
</protein>
<dbReference type="AlphaFoldDB" id="A0A317E541"/>
<keyword evidence="4" id="KW-1185">Reference proteome</keyword>
<comment type="caution">
    <text evidence="3">The sequence shown here is derived from an EMBL/GenBank/DDBJ whole genome shotgun (WGS) entry which is preliminary data.</text>
</comment>
<dbReference type="InterPro" id="IPR036374">
    <property type="entry name" value="OxRdtase_Mopterin-bd_sf"/>
</dbReference>
<dbReference type="Proteomes" id="UP000246077">
    <property type="component" value="Unassembled WGS sequence"/>
</dbReference>
<keyword evidence="1" id="KW-0732">Signal</keyword>
<dbReference type="SUPFAM" id="SSF56524">
    <property type="entry name" value="Oxidoreductase molybdopterin-binding domain"/>
    <property type="match status" value="1"/>
</dbReference>
<reference evidence="4" key="1">
    <citation type="submission" date="2018-05" db="EMBL/GenBank/DDBJ databases">
        <title>Zavarzinia sp. HR-AS.</title>
        <authorList>
            <person name="Lee Y."/>
            <person name="Jeon C.O."/>
        </authorList>
    </citation>
    <scope>NUCLEOTIDE SEQUENCE [LARGE SCALE GENOMIC DNA]</scope>
    <source>
        <strain evidence="4">DSM 1231</strain>
    </source>
</reference>